<accession>A0A7H4MC71</accession>
<keyword evidence="1 3" id="KW-0808">Transferase</keyword>
<feature type="compositionally biased region" description="Polar residues" evidence="2">
    <location>
        <begin position="44"/>
        <end position="55"/>
    </location>
</feature>
<proteinExistence type="predicted"/>
<name>A0A7H4MC71_KLEVA</name>
<dbReference type="AlphaFoldDB" id="A0A7H4MC71"/>
<dbReference type="Gene3D" id="3.40.50.1370">
    <property type="entry name" value="Aspartate/ornithine carbamoyltransferase"/>
    <property type="match status" value="1"/>
</dbReference>
<evidence type="ECO:0000256" key="2">
    <source>
        <dbReference type="SAM" id="MobiDB-lite"/>
    </source>
</evidence>
<evidence type="ECO:0000313" key="3">
    <source>
        <dbReference type="EMBL" id="STS87921.1"/>
    </source>
</evidence>
<gene>
    <name evidence="3" type="primary">argI_2</name>
    <name evidence="3" type="ORF">NCTC9177_01750</name>
</gene>
<dbReference type="EMBL" id="UGKR01000003">
    <property type="protein sequence ID" value="STS87921.1"/>
    <property type="molecule type" value="Genomic_DNA"/>
</dbReference>
<evidence type="ECO:0000313" key="4">
    <source>
        <dbReference type="Proteomes" id="UP000254545"/>
    </source>
</evidence>
<feature type="region of interest" description="Disordered" evidence="2">
    <location>
        <begin position="41"/>
        <end position="73"/>
    </location>
</feature>
<dbReference type="EC" id="2.1.3.3" evidence="3"/>
<comment type="caution">
    <text evidence="3">The sequence shown here is derived from an EMBL/GenBank/DDBJ whole genome shotgun (WGS) entry which is preliminary data.</text>
</comment>
<organism evidence="3 4">
    <name type="scientific">Klebsiella variicola</name>
    <dbReference type="NCBI Taxonomy" id="244366"/>
    <lineage>
        <taxon>Bacteria</taxon>
        <taxon>Pseudomonadati</taxon>
        <taxon>Pseudomonadota</taxon>
        <taxon>Gammaproteobacteria</taxon>
        <taxon>Enterobacterales</taxon>
        <taxon>Enterobacteriaceae</taxon>
        <taxon>Klebsiella/Raoultella group</taxon>
        <taxon>Klebsiella</taxon>
        <taxon>Klebsiella pneumoniae complex</taxon>
    </lineage>
</organism>
<dbReference type="Proteomes" id="UP000254545">
    <property type="component" value="Unassembled WGS sequence"/>
</dbReference>
<sequence length="73" mass="8086">MSAFYQKHFLKLLDFTPAEITALLELAAKLKADKKNGIEVQKLQGKTSRSSSKKTQPVHDALSKLPHTIRAPA</sequence>
<dbReference type="SUPFAM" id="SSF53671">
    <property type="entry name" value="Aspartate/ornithine carbamoyltransferase"/>
    <property type="match status" value="1"/>
</dbReference>
<dbReference type="GO" id="GO:0016597">
    <property type="term" value="F:amino acid binding"/>
    <property type="evidence" value="ECO:0007669"/>
    <property type="project" value="InterPro"/>
</dbReference>
<protein>
    <submittedName>
        <fullName evidence="3">Ornithine carbamoyltransferase</fullName>
        <ecNumber evidence="3">2.1.3.3</ecNumber>
    </submittedName>
</protein>
<evidence type="ECO:0000256" key="1">
    <source>
        <dbReference type="ARBA" id="ARBA00022679"/>
    </source>
</evidence>
<dbReference type="GO" id="GO:0004585">
    <property type="term" value="F:ornithine carbamoyltransferase activity"/>
    <property type="evidence" value="ECO:0007669"/>
    <property type="project" value="UniProtKB-EC"/>
</dbReference>
<dbReference type="InterPro" id="IPR036901">
    <property type="entry name" value="Asp/Orn_carbamoylTrfase_sf"/>
</dbReference>
<reference evidence="3 4" key="1">
    <citation type="submission" date="2018-06" db="EMBL/GenBank/DDBJ databases">
        <authorList>
            <consortium name="Pathogen Informatics"/>
            <person name="Doyle S."/>
        </authorList>
    </citation>
    <scope>NUCLEOTIDE SEQUENCE [LARGE SCALE GENOMIC DNA]</scope>
    <source>
        <strain evidence="3 4">NCTC9177</strain>
    </source>
</reference>